<reference evidence="4 5" key="1">
    <citation type="journal article" date="2022" name="Arch. Microbiol.">
        <title>Paraburkholderia bengalensis sp. nov. isolated from roots of Oryza sativa, IR64.</title>
        <authorList>
            <person name="Nag P."/>
            <person name="Mondal N."/>
            <person name="Sarkar J."/>
            <person name="Das S."/>
        </authorList>
    </citation>
    <scope>NUCLEOTIDE SEQUENCE [LARGE SCALE GENOMIC DNA]</scope>
    <source>
        <strain evidence="4 5">IR64_4_BI</strain>
    </source>
</reference>
<comment type="caution">
    <text evidence="4">The sequence shown here is derived from an EMBL/GenBank/DDBJ whole genome shotgun (WGS) entry which is preliminary data.</text>
</comment>
<name>A0ABU8IPH1_9BURK</name>
<accession>A0ABU8IPH1</accession>
<dbReference type="Gene3D" id="3.90.1580.10">
    <property type="entry name" value="paralog of FGE (formylglycine-generating enzyme)"/>
    <property type="match status" value="1"/>
</dbReference>
<sequence>MKPARQQKRLMVAAACALALAGSGIGAYQYHHRSPAPLTIGDGRTGPVDMVWIVGGEFMMGSEYSRAQPNERPAHAVRLHGYWIDRHDVTNADFARFVAATGYVTTAERKPRWQDLQVQLPPGTPRLPDSALVPGALVFTGTDAPVALNDYSRWWKFVPGANWRHPTGPDSDITGKDTHPVVQVSYEDAQAYARWAGKRLPTEAEWEYAARGGLEQADYAWGKEFAPDGKKMANTWDDAAHPFPVTNATAATAHETVQVGTSPVGRYAPNGYGLYDMAGNVWQWVADWYRADAFQIEAAKTRITDDPRGPSDSYDPNNGPTARAPARVTRGGSFLCSETYCMSYRVSARRGTDPMNGMSHLGFRLAMDQDAWQKTERNSVSSQ</sequence>
<dbReference type="InterPro" id="IPR042095">
    <property type="entry name" value="SUMF_sf"/>
</dbReference>
<dbReference type="SUPFAM" id="SSF56436">
    <property type="entry name" value="C-type lectin-like"/>
    <property type="match status" value="1"/>
</dbReference>
<evidence type="ECO:0000259" key="3">
    <source>
        <dbReference type="Pfam" id="PF03781"/>
    </source>
</evidence>
<feature type="region of interest" description="Disordered" evidence="1">
    <location>
        <begin position="301"/>
        <end position="327"/>
    </location>
</feature>
<dbReference type="RefSeq" id="WP_336597777.1">
    <property type="nucleotide sequence ID" value="NZ_JACFYJ010000011.1"/>
</dbReference>
<dbReference type="Pfam" id="PF03781">
    <property type="entry name" value="FGE-sulfatase"/>
    <property type="match status" value="1"/>
</dbReference>
<proteinExistence type="predicted"/>
<evidence type="ECO:0000256" key="2">
    <source>
        <dbReference type="SAM" id="SignalP"/>
    </source>
</evidence>
<dbReference type="InterPro" id="IPR016187">
    <property type="entry name" value="CTDL_fold"/>
</dbReference>
<feature type="chain" id="PRO_5045333833" evidence="2">
    <location>
        <begin position="28"/>
        <end position="383"/>
    </location>
</feature>
<protein>
    <submittedName>
        <fullName evidence="4">Formylglycine-generating enzyme family protein</fullName>
    </submittedName>
</protein>
<keyword evidence="2" id="KW-0732">Signal</keyword>
<dbReference type="InterPro" id="IPR005532">
    <property type="entry name" value="SUMF_dom"/>
</dbReference>
<keyword evidence="5" id="KW-1185">Reference proteome</keyword>
<dbReference type="EMBL" id="JACFYJ010000011">
    <property type="protein sequence ID" value="MEI5997465.1"/>
    <property type="molecule type" value="Genomic_DNA"/>
</dbReference>
<dbReference type="PANTHER" id="PTHR23150:SF19">
    <property type="entry name" value="FORMYLGLYCINE-GENERATING ENZYME"/>
    <property type="match status" value="1"/>
</dbReference>
<feature type="signal peptide" evidence="2">
    <location>
        <begin position="1"/>
        <end position="27"/>
    </location>
</feature>
<dbReference type="InterPro" id="IPR051043">
    <property type="entry name" value="Sulfatase_Mod_Factor_Kinase"/>
</dbReference>
<evidence type="ECO:0000313" key="5">
    <source>
        <dbReference type="Proteomes" id="UP001386437"/>
    </source>
</evidence>
<evidence type="ECO:0000256" key="1">
    <source>
        <dbReference type="SAM" id="MobiDB-lite"/>
    </source>
</evidence>
<dbReference type="Proteomes" id="UP001386437">
    <property type="component" value="Unassembled WGS sequence"/>
</dbReference>
<evidence type="ECO:0000313" key="4">
    <source>
        <dbReference type="EMBL" id="MEI5997465.1"/>
    </source>
</evidence>
<gene>
    <name evidence="4" type="ORF">H3V53_09650</name>
</gene>
<organism evidence="4 5">
    <name type="scientific">Paraburkholderia bengalensis</name>
    <dbReference type="NCBI Taxonomy" id="2747562"/>
    <lineage>
        <taxon>Bacteria</taxon>
        <taxon>Pseudomonadati</taxon>
        <taxon>Pseudomonadota</taxon>
        <taxon>Betaproteobacteria</taxon>
        <taxon>Burkholderiales</taxon>
        <taxon>Burkholderiaceae</taxon>
        <taxon>Paraburkholderia</taxon>
    </lineage>
</organism>
<feature type="domain" description="Sulfatase-modifying factor enzyme-like" evidence="3">
    <location>
        <begin position="49"/>
        <end position="366"/>
    </location>
</feature>
<dbReference type="PANTHER" id="PTHR23150">
    <property type="entry name" value="SULFATASE MODIFYING FACTOR 1, 2"/>
    <property type="match status" value="1"/>
</dbReference>